<feature type="transmembrane region" description="Helical" evidence="9">
    <location>
        <begin position="158"/>
        <end position="182"/>
    </location>
</feature>
<keyword evidence="3 9" id="KW-0812">Transmembrane</keyword>
<evidence type="ECO:0000256" key="1">
    <source>
        <dbReference type="ARBA" id="ARBA00004651"/>
    </source>
</evidence>
<dbReference type="SUPFAM" id="SSF81321">
    <property type="entry name" value="Family A G protein-coupled receptor-like"/>
    <property type="match status" value="1"/>
</dbReference>
<protein>
    <recommendedName>
        <fullName evidence="10">G-protein coupled receptors family 1 profile domain-containing protein</fullName>
    </recommendedName>
</protein>
<feature type="transmembrane region" description="Helical" evidence="9">
    <location>
        <begin position="286"/>
        <end position="308"/>
    </location>
</feature>
<feature type="domain" description="G-protein coupled receptors family 1 profile" evidence="10">
    <location>
        <begin position="58"/>
        <end position="344"/>
    </location>
</feature>
<dbReference type="PROSITE" id="PS50262">
    <property type="entry name" value="G_PROTEIN_RECEP_F1_2"/>
    <property type="match status" value="1"/>
</dbReference>
<gene>
    <name evidence="11" type="ORF">BV898_02161</name>
</gene>
<accession>A0A1W0X8F7</accession>
<comment type="subcellular location">
    <subcellularLocation>
        <location evidence="1">Cell membrane</location>
        <topology evidence="1">Multi-pass membrane protein</topology>
    </subcellularLocation>
</comment>
<keyword evidence="4 9" id="KW-1133">Transmembrane helix</keyword>
<dbReference type="PANTHER" id="PTHR24228">
    <property type="entry name" value="B2 BRADYKININ RECEPTOR/ANGIOTENSIN II RECEPTOR"/>
    <property type="match status" value="1"/>
</dbReference>
<evidence type="ECO:0000256" key="6">
    <source>
        <dbReference type="ARBA" id="ARBA00023136"/>
    </source>
</evidence>
<dbReference type="Gene3D" id="1.20.1070.10">
    <property type="entry name" value="Rhodopsin 7-helix transmembrane proteins"/>
    <property type="match status" value="1"/>
</dbReference>
<evidence type="ECO:0000256" key="2">
    <source>
        <dbReference type="ARBA" id="ARBA00022475"/>
    </source>
</evidence>
<evidence type="ECO:0000256" key="9">
    <source>
        <dbReference type="SAM" id="Phobius"/>
    </source>
</evidence>
<proteinExistence type="predicted"/>
<dbReference type="Proteomes" id="UP000192578">
    <property type="component" value="Unassembled WGS sequence"/>
</dbReference>
<organism evidence="11 12">
    <name type="scientific">Hypsibius exemplaris</name>
    <name type="common">Freshwater tardigrade</name>
    <dbReference type="NCBI Taxonomy" id="2072580"/>
    <lineage>
        <taxon>Eukaryota</taxon>
        <taxon>Metazoa</taxon>
        <taxon>Ecdysozoa</taxon>
        <taxon>Tardigrada</taxon>
        <taxon>Eutardigrada</taxon>
        <taxon>Parachela</taxon>
        <taxon>Hypsibioidea</taxon>
        <taxon>Hypsibiidae</taxon>
        <taxon>Hypsibius</taxon>
    </lineage>
</organism>
<feature type="transmembrane region" description="Helical" evidence="9">
    <location>
        <begin position="116"/>
        <end position="137"/>
    </location>
</feature>
<keyword evidence="2" id="KW-1003">Cell membrane</keyword>
<evidence type="ECO:0000256" key="8">
    <source>
        <dbReference type="ARBA" id="ARBA00023224"/>
    </source>
</evidence>
<evidence type="ECO:0000256" key="4">
    <source>
        <dbReference type="ARBA" id="ARBA00022989"/>
    </source>
</evidence>
<feature type="transmembrane region" description="Helical" evidence="9">
    <location>
        <begin position="41"/>
        <end position="66"/>
    </location>
</feature>
<dbReference type="InterPro" id="IPR017452">
    <property type="entry name" value="GPCR_Rhodpsn_7TM"/>
</dbReference>
<evidence type="ECO:0000313" key="11">
    <source>
        <dbReference type="EMBL" id="OQV23809.1"/>
    </source>
</evidence>
<reference evidence="12" key="1">
    <citation type="submission" date="2017-01" db="EMBL/GenBank/DDBJ databases">
        <title>Comparative genomics of anhydrobiosis in the tardigrade Hypsibius dujardini.</title>
        <authorList>
            <person name="Yoshida Y."/>
            <person name="Koutsovoulos G."/>
            <person name="Laetsch D."/>
            <person name="Stevens L."/>
            <person name="Kumar S."/>
            <person name="Horikawa D."/>
            <person name="Ishino K."/>
            <person name="Komine S."/>
            <person name="Tomita M."/>
            <person name="Blaxter M."/>
            <person name="Arakawa K."/>
        </authorList>
    </citation>
    <scope>NUCLEOTIDE SEQUENCE [LARGE SCALE GENOMIC DNA]</scope>
    <source>
        <strain evidence="12">Z151</strain>
    </source>
</reference>
<evidence type="ECO:0000256" key="5">
    <source>
        <dbReference type="ARBA" id="ARBA00023040"/>
    </source>
</evidence>
<feature type="transmembrane region" description="Helical" evidence="9">
    <location>
        <begin position="328"/>
        <end position="346"/>
    </location>
</feature>
<keyword evidence="8" id="KW-0807">Transducer</keyword>
<keyword evidence="5" id="KW-0297">G-protein coupled receptor</keyword>
<dbReference type="PANTHER" id="PTHR24228:SF59">
    <property type="entry name" value="NEUROPEPTIDE RECEPTOR 15"/>
    <property type="match status" value="1"/>
</dbReference>
<dbReference type="CDD" id="cd00637">
    <property type="entry name" value="7tm_classA_rhodopsin-like"/>
    <property type="match status" value="1"/>
</dbReference>
<evidence type="ECO:0000313" key="12">
    <source>
        <dbReference type="Proteomes" id="UP000192578"/>
    </source>
</evidence>
<dbReference type="Pfam" id="PF00001">
    <property type="entry name" value="7tm_1"/>
    <property type="match status" value="1"/>
</dbReference>
<dbReference type="AlphaFoldDB" id="A0A1W0X8F7"/>
<name>A0A1W0X8F7_HYPEX</name>
<evidence type="ECO:0000256" key="3">
    <source>
        <dbReference type="ARBA" id="ARBA00022692"/>
    </source>
</evidence>
<feature type="transmembrane region" description="Helical" evidence="9">
    <location>
        <begin position="78"/>
        <end position="96"/>
    </location>
</feature>
<evidence type="ECO:0000256" key="7">
    <source>
        <dbReference type="ARBA" id="ARBA00023170"/>
    </source>
</evidence>
<evidence type="ECO:0000259" key="10">
    <source>
        <dbReference type="PROSITE" id="PS50262"/>
    </source>
</evidence>
<dbReference type="InterPro" id="IPR000276">
    <property type="entry name" value="GPCR_Rhodpsn"/>
</dbReference>
<dbReference type="GO" id="GO:0004930">
    <property type="term" value="F:G protein-coupled receptor activity"/>
    <property type="evidence" value="ECO:0007669"/>
    <property type="project" value="UniProtKB-KW"/>
</dbReference>
<sequence length="362" mass="40835">MKKQNTSTMVSPLNATINSTTAPTIWNSRLSPLSCLTLTTYTVITSITAPMTFLGVCMYIGVLVAFFRRRSLITHFTVHILSLSVINIIHGLGYWPQAAARPFTDQWLKAPFVCAIFQYFIWITPIMTIMQDLVICGDRWVAFLAPVWYHSHRSIQSALCGTVIVIVWSHGWVIPLNILNYITPMALRQGCDGTAYPVYRTIVFAMIGYVPEVLVYGSYPILLALLWQRQRAKRQLRRARMECIALGSTNSIPMSTRLTTAGVEAANNEAGRRQAIAKTERANNRLATALILLKFVASVFMTIPTVLFNVAATNRRLPAPCTWDIYHFGAHILAVVLFVEPFIYLMSMKDLRNEFLLMFQST</sequence>
<feature type="transmembrane region" description="Helical" evidence="9">
    <location>
        <begin position="202"/>
        <end position="227"/>
    </location>
</feature>
<keyword evidence="6 9" id="KW-0472">Membrane</keyword>
<dbReference type="OrthoDB" id="9975554at2759"/>
<dbReference type="EMBL" id="MTYJ01000009">
    <property type="protein sequence ID" value="OQV23809.1"/>
    <property type="molecule type" value="Genomic_DNA"/>
</dbReference>
<comment type="caution">
    <text evidence="11">The sequence shown here is derived from an EMBL/GenBank/DDBJ whole genome shotgun (WGS) entry which is preliminary data.</text>
</comment>
<keyword evidence="12" id="KW-1185">Reference proteome</keyword>
<dbReference type="GO" id="GO:0005886">
    <property type="term" value="C:plasma membrane"/>
    <property type="evidence" value="ECO:0007669"/>
    <property type="project" value="UniProtKB-SubCell"/>
</dbReference>
<keyword evidence="7" id="KW-0675">Receptor</keyword>